<dbReference type="Gramene" id="OMERI04G19280.1">
    <property type="protein sequence ID" value="OMERI04G19280.1"/>
    <property type="gene ID" value="OMERI04G19280"/>
</dbReference>
<dbReference type="HOGENOM" id="CLU_451588_0_0_1"/>
<dbReference type="InterPro" id="IPR036457">
    <property type="entry name" value="PPM-type-like_dom_sf"/>
</dbReference>
<organism evidence="8">
    <name type="scientific">Oryza meridionalis</name>
    <dbReference type="NCBI Taxonomy" id="40149"/>
    <lineage>
        <taxon>Eukaryota</taxon>
        <taxon>Viridiplantae</taxon>
        <taxon>Streptophyta</taxon>
        <taxon>Embryophyta</taxon>
        <taxon>Tracheophyta</taxon>
        <taxon>Spermatophyta</taxon>
        <taxon>Magnoliopsida</taxon>
        <taxon>Liliopsida</taxon>
        <taxon>Poales</taxon>
        <taxon>Poaceae</taxon>
        <taxon>BOP clade</taxon>
        <taxon>Oryzoideae</taxon>
        <taxon>Oryzeae</taxon>
        <taxon>Oryzinae</taxon>
        <taxon>Oryza</taxon>
    </lineage>
</organism>
<comment type="catalytic activity">
    <reaction evidence="5">
        <text>O-phospho-L-threonyl-[protein] + H2O = L-threonyl-[protein] + phosphate</text>
        <dbReference type="Rhea" id="RHEA:47004"/>
        <dbReference type="Rhea" id="RHEA-COMP:11060"/>
        <dbReference type="Rhea" id="RHEA-COMP:11605"/>
        <dbReference type="ChEBI" id="CHEBI:15377"/>
        <dbReference type="ChEBI" id="CHEBI:30013"/>
        <dbReference type="ChEBI" id="CHEBI:43474"/>
        <dbReference type="ChEBI" id="CHEBI:61977"/>
        <dbReference type="EC" id="3.1.3.16"/>
    </reaction>
</comment>
<feature type="domain" description="PPM-type phosphatase" evidence="7">
    <location>
        <begin position="376"/>
        <end position="569"/>
    </location>
</feature>
<evidence type="ECO:0000256" key="4">
    <source>
        <dbReference type="ARBA" id="ARBA00047761"/>
    </source>
</evidence>
<dbReference type="Pfam" id="PF00481">
    <property type="entry name" value="PP2C"/>
    <property type="match status" value="1"/>
</dbReference>
<name>A0A0E0DHN7_9ORYZ</name>
<feature type="compositionally biased region" description="Pro residues" evidence="6">
    <location>
        <begin position="122"/>
        <end position="135"/>
    </location>
</feature>
<reference evidence="8" key="1">
    <citation type="submission" date="2015-04" db="UniProtKB">
        <authorList>
            <consortium name="EnsemblPlants"/>
        </authorList>
    </citation>
    <scope>IDENTIFICATION</scope>
</reference>
<sequence length="605" mass="64999">MLPPLPASRAATSPRQLRRLPAPTPDASPIAQRCRCRPRHRTGRPRGVRGGEDPSGRGSRRRGGVGGWGGGGDDREEEEGRGCGGHGRRGWRLLAAYQPPPPTPPPPCRLLSHQLRRHLSLPTPPPGPATPPSPSPSDREAADEAGEEEARVCGVARETAVMSRKAAWPARRSGSGSGAASGGWPWPKWRSGSGAASEERRRCSWWERRQHGGGPGRGGAAWWCAAGAAPRSISSAAEPPRPPAVLDPCHMELEQLLQPRGSRRRVSPMSTRPRPDRGAMPPPPLAVVGQTKPSRRGGAGARFRPARHRAEDGALISGTRRADAEHERRGGDEAVVGAQHRGTQALGVHATSVVGSFLFLLGLCHGELSVAIGGRPKGILDSPGGKSGGNGMKWPKRQNKCLAQERGTISEDIVRNAFSATEEGFLSLVRRTHLIKPSIASIGSCCLVGIIWKGTLYLANLGDSRAVVGCLTGSNKIVAEQLTRDHNASMEEVRQELRSLHPDDSQIVVLKNGVWRIKGIIQGIARRLVKAALKEAARKREMKYNDIKKLEKGVRRFFHDDITVVVVFIDHELLQYGDESTPEVSVRGFVDSGGPSSFSGLNGIS</sequence>
<feature type="compositionally biased region" description="Pro residues" evidence="6">
    <location>
        <begin position="98"/>
        <end position="108"/>
    </location>
</feature>
<dbReference type="Proteomes" id="UP000008021">
    <property type="component" value="Chromosome 4"/>
</dbReference>
<dbReference type="InterPro" id="IPR001932">
    <property type="entry name" value="PPM-type_phosphatase-like_dom"/>
</dbReference>
<dbReference type="Gene3D" id="3.60.40.10">
    <property type="entry name" value="PPM-type phosphatase domain"/>
    <property type="match status" value="2"/>
</dbReference>
<evidence type="ECO:0000256" key="2">
    <source>
        <dbReference type="ARBA" id="ARBA00022801"/>
    </source>
</evidence>
<evidence type="ECO:0000259" key="7">
    <source>
        <dbReference type="PROSITE" id="PS51746"/>
    </source>
</evidence>
<keyword evidence="2" id="KW-0378">Hydrolase</keyword>
<evidence type="ECO:0000256" key="5">
    <source>
        <dbReference type="ARBA" id="ARBA00048336"/>
    </source>
</evidence>
<feature type="compositionally biased region" description="Basic and acidic residues" evidence="6">
    <location>
        <begin position="320"/>
        <end position="332"/>
    </location>
</feature>
<feature type="region of interest" description="Disordered" evidence="6">
    <location>
        <begin position="258"/>
        <end position="333"/>
    </location>
</feature>
<protein>
    <recommendedName>
        <fullName evidence="1">protein-serine/threonine phosphatase</fullName>
        <ecNumber evidence="1">3.1.3.16</ecNumber>
    </recommendedName>
</protein>
<comment type="catalytic activity">
    <reaction evidence="4">
        <text>O-phospho-L-seryl-[protein] + H2O = L-seryl-[protein] + phosphate</text>
        <dbReference type="Rhea" id="RHEA:20629"/>
        <dbReference type="Rhea" id="RHEA-COMP:9863"/>
        <dbReference type="Rhea" id="RHEA-COMP:11604"/>
        <dbReference type="ChEBI" id="CHEBI:15377"/>
        <dbReference type="ChEBI" id="CHEBI:29999"/>
        <dbReference type="ChEBI" id="CHEBI:43474"/>
        <dbReference type="ChEBI" id="CHEBI:83421"/>
        <dbReference type="EC" id="3.1.3.16"/>
    </reaction>
</comment>
<keyword evidence="3" id="KW-0904">Protein phosphatase</keyword>
<feature type="compositionally biased region" description="Basic residues" evidence="6">
    <location>
        <begin position="34"/>
        <end position="47"/>
    </location>
</feature>
<dbReference type="InterPro" id="IPR015655">
    <property type="entry name" value="PP2C"/>
</dbReference>
<evidence type="ECO:0000313" key="9">
    <source>
        <dbReference type="Proteomes" id="UP000008021"/>
    </source>
</evidence>
<dbReference type="EC" id="3.1.3.16" evidence="1"/>
<dbReference type="EnsemblPlants" id="OMERI04G19280.1">
    <property type="protein sequence ID" value="OMERI04G19280.1"/>
    <property type="gene ID" value="OMERI04G19280"/>
</dbReference>
<keyword evidence="9" id="KW-1185">Reference proteome</keyword>
<dbReference type="SMART" id="SM00332">
    <property type="entry name" value="PP2Cc"/>
    <property type="match status" value="1"/>
</dbReference>
<dbReference type="GO" id="GO:0004722">
    <property type="term" value="F:protein serine/threonine phosphatase activity"/>
    <property type="evidence" value="ECO:0007669"/>
    <property type="project" value="UniProtKB-EC"/>
</dbReference>
<accession>A0A0E0DHN7</accession>
<proteinExistence type="predicted"/>
<evidence type="ECO:0000256" key="3">
    <source>
        <dbReference type="ARBA" id="ARBA00022912"/>
    </source>
</evidence>
<dbReference type="SUPFAM" id="SSF81606">
    <property type="entry name" value="PP2C-like"/>
    <property type="match status" value="1"/>
</dbReference>
<reference evidence="8" key="2">
    <citation type="submission" date="2018-05" db="EMBL/GenBank/DDBJ databases">
        <title>OmerRS3 (Oryza meridionalis Reference Sequence Version 3).</title>
        <authorList>
            <person name="Zhang J."/>
            <person name="Kudrna D."/>
            <person name="Lee S."/>
            <person name="Talag J."/>
            <person name="Welchert J."/>
            <person name="Wing R.A."/>
        </authorList>
    </citation>
    <scope>NUCLEOTIDE SEQUENCE [LARGE SCALE GENOMIC DNA]</scope>
    <source>
        <strain evidence="8">cv. OR44</strain>
    </source>
</reference>
<evidence type="ECO:0000256" key="1">
    <source>
        <dbReference type="ARBA" id="ARBA00013081"/>
    </source>
</evidence>
<dbReference type="AlphaFoldDB" id="A0A0E0DHN7"/>
<dbReference type="PROSITE" id="PS51746">
    <property type="entry name" value="PPM_2"/>
    <property type="match status" value="1"/>
</dbReference>
<evidence type="ECO:0000313" key="8">
    <source>
        <dbReference type="EnsemblPlants" id="OMERI04G19280.1"/>
    </source>
</evidence>
<feature type="region of interest" description="Disordered" evidence="6">
    <location>
        <begin position="1"/>
        <end position="201"/>
    </location>
</feature>
<dbReference type="PANTHER" id="PTHR47992">
    <property type="entry name" value="PROTEIN PHOSPHATASE"/>
    <property type="match status" value="1"/>
</dbReference>
<evidence type="ECO:0000256" key="6">
    <source>
        <dbReference type="SAM" id="MobiDB-lite"/>
    </source>
</evidence>
<dbReference type="STRING" id="40149.A0A0E0DHN7"/>